<comment type="caution">
    <text evidence="1">The sequence shown here is derived from an EMBL/GenBank/DDBJ whole genome shotgun (WGS) entry which is preliminary data.</text>
</comment>
<dbReference type="RefSeq" id="WP_007019469.1">
    <property type="nucleotide sequence ID" value="NZ_CH724125.1"/>
</dbReference>
<dbReference type="Proteomes" id="UP000002171">
    <property type="component" value="Unassembled WGS sequence"/>
</dbReference>
<sequence>MLELIKDFESFQIFYYWIDPDTGKQVSPKLPTLEYAREWWLSYYTDQYSGEERRSSKIDRREKSAKMKLGGTRIFFSKRKPQSCQGRRVTDVPVQVSLDLTIPKLAEIKA</sequence>
<keyword evidence="2" id="KW-1185">Reference proteome</keyword>
<name>A0A7U8C5X0_NEPCE</name>
<protein>
    <submittedName>
        <fullName evidence="1">Uncharacterized protein</fullName>
    </submittedName>
</protein>
<dbReference type="EMBL" id="AAOW01000017">
    <property type="protein sequence ID" value="EAR60456.1"/>
    <property type="molecule type" value="Genomic_DNA"/>
</dbReference>
<evidence type="ECO:0000313" key="1">
    <source>
        <dbReference type="EMBL" id="EAR60456.1"/>
    </source>
</evidence>
<dbReference type="AlphaFoldDB" id="A0A7U8C5X0"/>
<evidence type="ECO:0000313" key="2">
    <source>
        <dbReference type="Proteomes" id="UP000002171"/>
    </source>
</evidence>
<proteinExistence type="predicted"/>
<accession>A0A7U8C5X0</accession>
<gene>
    <name evidence="1" type="ORF">MED92_09006</name>
</gene>
<dbReference type="OrthoDB" id="6120613at2"/>
<organism evidence="1 2">
    <name type="scientific">Neptuniibacter caesariensis</name>
    <dbReference type="NCBI Taxonomy" id="207954"/>
    <lineage>
        <taxon>Bacteria</taxon>
        <taxon>Pseudomonadati</taxon>
        <taxon>Pseudomonadota</taxon>
        <taxon>Gammaproteobacteria</taxon>
        <taxon>Oceanospirillales</taxon>
        <taxon>Oceanospirillaceae</taxon>
        <taxon>Neptuniibacter</taxon>
    </lineage>
</organism>
<reference evidence="1 2" key="1">
    <citation type="submission" date="2006-02" db="EMBL/GenBank/DDBJ databases">
        <authorList>
            <person name="Pinhassi J."/>
            <person name="Pedros-Alio C."/>
            <person name="Ferriera S."/>
            <person name="Johnson J."/>
            <person name="Kravitz S."/>
            <person name="Halpern A."/>
            <person name="Remington K."/>
            <person name="Beeson K."/>
            <person name="Tran B."/>
            <person name="Rogers Y.-H."/>
            <person name="Friedman R."/>
            <person name="Venter J.C."/>
        </authorList>
    </citation>
    <scope>NUCLEOTIDE SEQUENCE [LARGE SCALE GENOMIC DNA]</scope>
    <source>
        <strain evidence="1 2">MED92</strain>
    </source>
</reference>